<feature type="compositionally biased region" description="Basic and acidic residues" evidence="11">
    <location>
        <begin position="122"/>
        <end position="140"/>
    </location>
</feature>
<dbReference type="InterPro" id="IPR009000">
    <property type="entry name" value="Transl_B-barrel_sf"/>
</dbReference>
<dbReference type="SUPFAM" id="SSF109732">
    <property type="entry name" value="HBS1-like domain"/>
    <property type="match status" value="1"/>
</dbReference>
<evidence type="ECO:0000256" key="10">
    <source>
        <dbReference type="ARBA" id="ARBA00049117"/>
    </source>
</evidence>
<dbReference type="Pfam" id="PF22594">
    <property type="entry name" value="GTP-eEF1A_C"/>
    <property type="match status" value="1"/>
</dbReference>
<evidence type="ECO:0000256" key="1">
    <source>
        <dbReference type="ARBA" id="ARBA00004496"/>
    </source>
</evidence>
<evidence type="ECO:0000256" key="9">
    <source>
        <dbReference type="ARBA" id="ARBA00023134"/>
    </source>
</evidence>
<dbReference type="CDD" id="cd16267">
    <property type="entry name" value="HBS1-like_II"/>
    <property type="match status" value="1"/>
</dbReference>
<keyword evidence="7" id="KW-0810">Translation regulation</keyword>
<sequence>MSRHRNVRSLRYSDEYDGYDDVYGHSVEEDYPESPSDAAFFYDRDRQPQLSSFMRSEDIKEEDDESMAGTGETETENKLKQCLEQVKAIVGNDVADDQLKSSIVDAGYDVQKALNLFYSTNEKTDEQEPKPQRKPIERVRARGGANQETPVVTVVSTPDPKSVVKGFKIDDESGKLKPSDEKKDKCPTPVGSRTPRGTSPSGNVEWTPSRVTEPRSQLRDGAKAEETYKTERGDMKEQLHMVVTGHVDAGKSTLMGHVLYKLGLVNSKIMHKYEQESKKLGKQSFIYAWILDETGEERSRGITMDVGQSKFETKTKIITLLDAPGHKDFIPNMITGAAQADVALLVVDSTRGEFETGFESGGQTREHALLVRSLGVSQLCVVVNKLDTVDWSEARFKEICSKLGTFLKQAGFKEKDVTFVPCSGLSGENLTERTKVPEITKWYKGPCLVEVIDQFQCPTRPVAKPLRISVNDVFKGTGSGFCVSGRVETGMVAVGDKVLVLPQNEMALIKAITMDEMPSQSSYAGDYVNLTLANFDQQNIAIGYILCDPAFPVPVTSRFEARVVIFNITVPITRGYPVVLHMQCLSEQAVITKLTAQLNKSTGDIVKKKPRCLTKNSNAIVVIETSKPICVELYRDMKELGRFMLRVGGVTIAAGLVTNIINSNAT</sequence>
<evidence type="ECO:0000256" key="2">
    <source>
        <dbReference type="ARBA" id="ARBA00007249"/>
    </source>
</evidence>
<dbReference type="CDD" id="cd01883">
    <property type="entry name" value="EF1_alpha"/>
    <property type="match status" value="1"/>
</dbReference>
<evidence type="ECO:0000259" key="12">
    <source>
        <dbReference type="PROSITE" id="PS51722"/>
    </source>
</evidence>
<evidence type="ECO:0000256" key="11">
    <source>
        <dbReference type="SAM" id="MobiDB-lite"/>
    </source>
</evidence>
<dbReference type="PANTHER" id="PTHR23115">
    <property type="entry name" value="TRANSLATION FACTOR"/>
    <property type="match status" value="1"/>
</dbReference>
<evidence type="ECO:0000256" key="3">
    <source>
        <dbReference type="ARBA" id="ARBA00022490"/>
    </source>
</evidence>
<feature type="region of interest" description="Disordered" evidence="11">
    <location>
        <begin position="44"/>
        <end position="77"/>
    </location>
</feature>
<evidence type="ECO:0000256" key="7">
    <source>
        <dbReference type="ARBA" id="ARBA00022845"/>
    </source>
</evidence>
<evidence type="ECO:0000313" key="13">
    <source>
        <dbReference type="EMBL" id="BES98858.1"/>
    </source>
</evidence>
<feature type="compositionally biased region" description="Basic and acidic residues" evidence="11">
    <location>
        <begin position="212"/>
        <end position="229"/>
    </location>
</feature>
<comment type="subcellular location">
    <subcellularLocation>
        <location evidence="1">Cytoplasm</location>
    </subcellularLocation>
</comment>
<keyword evidence="6" id="KW-0378">Hydrolase</keyword>
<dbReference type="SUPFAM" id="SSF52540">
    <property type="entry name" value="P-loop containing nucleoside triphosphate hydrolases"/>
    <property type="match status" value="1"/>
</dbReference>
<reference evidence="13 14" key="1">
    <citation type="submission" date="2023-09" db="EMBL/GenBank/DDBJ databases">
        <title>Nesidiocoris tenuis whole genome shotgun sequence.</title>
        <authorList>
            <person name="Shibata T."/>
            <person name="Shimoda M."/>
            <person name="Kobayashi T."/>
            <person name="Uehara T."/>
        </authorList>
    </citation>
    <scope>NUCLEOTIDE SEQUENCE [LARGE SCALE GENOMIC DNA]</scope>
    <source>
        <strain evidence="13 14">Japan</strain>
    </source>
</reference>
<dbReference type="Gene3D" id="1.10.8.10">
    <property type="entry name" value="DNA helicase RuvA subunit, C-terminal domain"/>
    <property type="match status" value="1"/>
</dbReference>
<dbReference type="InterPro" id="IPR050100">
    <property type="entry name" value="TRAFAC_GTPase_members"/>
</dbReference>
<dbReference type="SUPFAM" id="SSF50447">
    <property type="entry name" value="Translation proteins"/>
    <property type="match status" value="1"/>
</dbReference>
<accession>A0ABN7B3M5</accession>
<dbReference type="PRINTS" id="PR00315">
    <property type="entry name" value="ELONGATNFCT"/>
</dbReference>
<feature type="region of interest" description="Disordered" evidence="11">
    <location>
        <begin position="120"/>
        <end position="229"/>
    </location>
</feature>
<dbReference type="Gene3D" id="3.40.50.300">
    <property type="entry name" value="P-loop containing nucleotide triphosphate hydrolases"/>
    <property type="match status" value="1"/>
</dbReference>
<dbReference type="EMBL" id="AP028917">
    <property type="protein sequence ID" value="BES98858.1"/>
    <property type="molecule type" value="Genomic_DNA"/>
</dbReference>
<feature type="compositionally biased region" description="Polar residues" evidence="11">
    <location>
        <begin position="195"/>
        <end position="210"/>
    </location>
</feature>
<evidence type="ECO:0000256" key="8">
    <source>
        <dbReference type="ARBA" id="ARBA00022917"/>
    </source>
</evidence>
<name>A0ABN7B3M5_9HEMI</name>
<dbReference type="InterPro" id="IPR015033">
    <property type="entry name" value="HBS1-like_N"/>
</dbReference>
<proteinExistence type="inferred from homology"/>
<evidence type="ECO:0000256" key="4">
    <source>
        <dbReference type="ARBA" id="ARBA00022553"/>
    </source>
</evidence>
<dbReference type="Proteomes" id="UP001307889">
    <property type="component" value="Chromosome 9"/>
</dbReference>
<comment type="catalytic activity">
    <reaction evidence="10">
        <text>GTP + H2O = GDP + phosphate + H(+)</text>
        <dbReference type="Rhea" id="RHEA:19669"/>
        <dbReference type="ChEBI" id="CHEBI:15377"/>
        <dbReference type="ChEBI" id="CHEBI:15378"/>
        <dbReference type="ChEBI" id="CHEBI:37565"/>
        <dbReference type="ChEBI" id="CHEBI:43474"/>
        <dbReference type="ChEBI" id="CHEBI:58189"/>
    </reaction>
    <physiologicalReaction direction="left-to-right" evidence="10">
        <dbReference type="Rhea" id="RHEA:19670"/>
    </physiologicalReaction>
</comment>
<evidence type="ECO:0000256" key="5">
    <source>
        <dbReference type="ARBA" id="ARBA00022741"/>
    </source>
</evidence>
<dbReference type="Pfam" id="PF03144">
    <property type="entry name" value="GTP_EFTU_D2"/>
    <property type="match status" value="1"/>
</dbReference>
<keyword evidence="14" id="KW-1185">Reference proteome</keyword>
<dbReference type="InterPro" id="IPR009001">
    <property type="entry name" value="Transl_elong_EF1A/Init_IF2_C"/>
</dbReference>
<dbReference type="InterPro" id="IPR004161">
    <property type="entry name" value="EFTu-like_2"/>
</dbReference>
<keyword evidence="4" id="KW-0597">Phosphoprotein</keyword>
<protein>
    <submittedName>
        <fullName evidence="13">DUF1916</fullName>
    </submittedName>
</protein>
<dbReference type="CDD" id="cd04093">
    <property type="entry name" value="HBS1_C_III"/>
    <property type="match status" value="1"/>
</dbReference>
<gene>
    <name evidence="13" type="ORF">NTJ_11674</name>
</gene>
<keyword evidence="8" id="KW-0648">Protein biosynthesis</keyword>
<organism evidence="13 14">
    <name type="scientific">Nesidiocoris tenuis</name>
    <dbReference type="NCBI Taxonomy" id="355587"/>
    <lineage>
        <taxon>Eukaryota</taxon>
        <taxon>Metazoa</taxon>
        <taxon>Ecdysozoa</taxon>
        <taxon>Arthropoda</taxon>
        <taxon>Hexapoda</taxon>
        <taxon>Insecta</taxon>
        <taxon>Pterygota</taxon>
        <taxon>Neoptera</taxon>
        <taxon>Paraneoptera</taxon>
        <taxon>Hemiptera</taxon>
        <taxon>Heteroptera</taxon>
        <taxon>Panheteroptera</taxon>
        <taxon>Cimicomorpha</taxon>
        <taxon>Miridae</taxon>
        <taxon>Dicyphina</taxon>
        <taxon>Nesidiocoris</taxon>
    </lineage>
</organism>
<dbReference type="InterPro" id="IPR037189">
    <property type="entry name" value="HBS1-like_N_sf"/>
</dbReference>
<feature type="domain" description="Tr-type G" evidence="12">
    <location>
        <begin position="236"/>
        <end position="462"/>
    </location>
</feature>
<dbReference type="Pfam" id="PF00009">
    <property type="entry name" value="GTP_EFTU"/>
    <property type="match status" value="1"/>
</dbReference>
<evidence type="ECO:0000313" key="14">
    <source>
        <dbReference type="Proteomes" id="UP001307889"/>
    </source>
</evidence>
<dbReference type="PROSITE" id="PS51722">
    <property type="entry name" value="G_TR_2"/>
    <property type="match status" value="1"/>
</dbReference>
<feature type="compositionally biased region" description="Basic and acidic residues" evidence="11">
    <location>
        <begin position="167"/>
        <end position="186"/>
    </location>
</feature>
<comment type="similarity">
    <text evidence="2">Belongs to the TRAFAC class translation factor GTPase superfamily. Classic translation factor GTPase family. EF-Tu/EF-1A subfamily.</text>
</comment>
<evidence type="ECO:0000256" key="6">
    <source>
        <dbReference type="ARBA" id="ARBA00022801"/>
    </source>
</evidence>
<dbReference type="InterPro" id="IPR000795">
    <property type="entry name" value="T_Tr_GTP-bd_dom"/>
</dbReference>
<keyword evidence="5" id="KW-0547">Nucleotide-binding</keyword>
<dbReference type="InterPro" id="IPR054696">
    <property type="entry name" value="GTP-eEF1A_C"/>
</dbReference>
<feature type="compositionally biased region" description="Low complexity" evidence="11">
    <location>
        <begin position="149"/>
        <end position="165"/>
    </location>
</feature>
<dbReference type="Pfam" id="PF08938">
    <property type="entry name" value="HBS1_N"/>
    <property type="match status" value="1"/>
</dbReference>
<dbReference type="SUPFAM" id="SSF50465">
    <property type="entry name" value="EF-Tu/eEF-1alpha/eIF2-gamma C-terminal domain"/>
    <property type="match status" value="1"/>
</dbReference>
<keyword evidence="3" id="KW-0963">Cytoplasm</keyword>
<dbReference type="InterPro" id="IPR027417">
    <property type="entry name" value="P-loop_NTPase"/>
</dbReference>
<keyword evidence="9" id="KW-0342">GTP-binding</keyword>
<dbReference type="Gene3D" id="2.40.30.10">
    <property type="entry name" value="Translation factors"/>
    <property type="match status" value="2"/>
</dbReference>